<protein>
    <submittedName>
        <fullName evidence="1">Uncharacterized protein</fullName>
    </submittedName>
</protein>
<keyword evidence="2" id="KW-1185">Reference proteome</keyword>
<evidence type="ECO:0000313" key="1">
    <source>
        <dbReference type="EMBL" id="MCI58408.1"/>
    </source>
</evidence>
<name>A0A392TBJ6_9FABA</name>
<feature type="non-terminal residue" evidence="1">
    <location>
        <position position="62"/>
    </location>
</feature>
<dbReference type="Proteomes" id="UP000265520">
    <property type="component" value="Unassembled WGS sequence"/>
</dbReference>
<dbReference type="EMBL" id="LXQA010545734">
    <property type="protein sequence ID" value="MCI58408.1"/>
    <property type="molecule type" value="Genomic_DNA"/>
</dbReference>
<organism evidence="1 2">
    <name type="scientific">Trifolium medium</name>
    <dbReference type="NCBI Taxonomy" id="97028"/>
    <lineage>
        <taxon>Eukaryota</taxon>
        <taxon>Viridiplantae</taxon>
        <taxon>Streptophyta</taxon>
        <taxon>Embryophyta</taxon>
        <taxon>Tracheophyta</taxon>
        <taxon>Spermatophyta</taxon>
        <taxon>Magnoliopsida</taxon>
        <taxon>eudicotyledons</taxon>
        <taxon>Gunneridae</taxon>
        <taxon>Pentapetalae</taxon>
        <taxon>rosids</taxon>
        <taxon>fabids</taxon>
        <taxon>Fabales</taxon>
        <taxon>Fabaceae</taxon>
        <taxon>Papilionoideae</taxon>
        <taxon>50 kb inversion clade</taxon>
        <taxon>NPAAA clade</taxon>
        <taxon>Hologalegina</taxon>
        <taxon>IRL clade</taxon>
        <taxon>Trifolieae</taxon>
        <taxon>Trifolium</taxon>
    </lineage>
</organism>
<accession>A0A392TBJ6</accession>
<proteinExistence type="predicted"/>
<dbReference type="AlphaFoldDB" id="A0A392TBJ6"/>
<reference evidence="1 2" key="1">
    <citation type="journal article" date="2018" name="Front. Plant Sci.">
        <title>Red Clover (Trifolium pratense) and Zigzag Clover (T. medium) - A Picture of Genomic Similarities and Differences.</title>
        <authorList>
            <person name="Dluhosova J."/>
            <person name="Istvanek J."/>
            <person name="Nedelnik J."/>
            <person name="Repkova J."/>
        </authorList>
    </citation>
    <scope>NUCLEOTIDE SEQUENCE [LARGE SCALE GENOMIC DNA]</scope>
    <source>
        <strain evidence="2">cv. 10/8</strain>
        <tissue evidence="1">Leaf</tissue>
    </source>
</reference>
<comment type="caution">
    <text evidence="1">The sequence shown here is derived from an EMBL/GenBank/DDBJ whole genome shotgun (WGS) entry which is preliminary data.</text>
</comment>
<sequence length="62" mass="7301">MVDIRERTSTKARMKVLSFKVQRMNKVNLQRMTMERARRARSTFSAIIVKSMVIMQVNAKVQ</sequence>
<evidence type="ECO:0000313" key="2">
    <source>
        <dbReference type="Proteomes" id="UP000265520"/>
    </source>
</evidence>